<dbReference type="PANTHER" id="PTHR15633">
    <property type="entry name" value="NUCLEOLAR PROTEIN 11"/>
    <property type="match status" value="1"/>
</dbReference>
<reference evidence="1 2" key="1">
    <citation type="journal article" date="2014" name="Genome Biol. Evol.">
        <title>The secreted proteins of Achlya hypogyna and Thraustotheca clavata identify the ancestral oomycete secretome and reveal gene acquisitions by horizontal gene transfer.</title>
        <authorList>
            <person name="Misner I."/>
            <person name="Blouin N."/>
            <person name="Leonard G."/>
            <person name="Richards T.A."/>
            <person name="Lane C.E."/>
        </authorList>
    </citation>
    <scope>NUCLEOTIDE SEQUENCE [LARGE SCALE GENOMIC DNA]</scope>
    <source>
        <strain evidence="1 2">ATCC 48635</strain>
    </source>
</reference>
<name>A0A1V9ZU30_ACHHY</name>
<keyword evidence="2" id="KW-1185">Reference proteome</keyword>
<dbReference type="InterPro" id="IPR042859">
    <property type="entry name" value="NOL11"/>
</dbReference>
<gene>
    <name evidence="1" type="ORF">ACHHYP_00695</name>
</gene>
<dbReference type="EMBL" id="JNBR01000006">
    <property type="protein sequence ID" value="OQS01526.1"/>
    <property type="molecule type" value="Genomic_DNA"/>
</dbReference>
<sequence>MAATQALDTNIGWRSRGASRVVGATYLHGTQGHLLITASDQVVRVNSTKFASGVAVQVQSWDFRPDSAQAISVAAVKHAKKDTYYAVRGKAKTELITWANETEKLSATLPSVPLPSAASELLVHPHLDGVLAVCASGSMHLFESALKTVVPEPKATKGKAKPALVYAAINSDSAHQLHVVTITKLGNKYDVTFYQLDAASAKATVLRKDTVESADAFVSATYHCKDAAVSVLWASGRWESVSADGVKDLASLAAAPAGEAKRRKVTTVAFQTCEAAPNAVAVASTSDVSVWDAKFGACLARHTLPAEASGHGALLRVFKFPAAHLALAYEKAVVVTTVEAPTSTLAAVLGKSAAPAPTALLLSTHIGVSDMPVVVPALQVETWPHQMLVGNEEQKAVLEQLTSPEKTPTKEAFAAVFNKYVFNNAKQTKIRGVLSPLFVTQVAARCLASPELGLWRELKLLLRSRHLCSRALPALIPTLLQHKQLGLLDVALRCLADVDEVSSVRIIKFVLRNATEQSVALYQAQSKDTSVATPAQLVDHFLHLVVRLPKSETFLQQALTQLKLPDVLALLALLKKWYRRPDSDVVAVVEWLGLLLDVHFASLVLASSSHPDAIGRVVRDTQAIVVQHLDACTFMADVHGELDQLLSGAHLPQTGAIPDYSVQTLKM</sequence>
<comment type="caution">
    <text evidence="1">The sequence shown here is derived from an EMBL/GenBank/DDBJ whole genome shotgun (WGS) entry which is preliminary data.</text>
</comment>
<dbReference type="PANTHER" id="PTHR15633:SF2">
    <property type="entry name" value="NUCLEOLAR PROTEIN 11"/>
    <property type="match status" value="1"/>
</dbReference>
<dbReference type="GO" id="GO:0005730">
    <property type="term" value="C:nucleolus"/>
    <property type="evidence" value="ECO:0007669"/>
    <property type="project" value="TreeGrafter"/>
</dbReference>
<evidence type="ECO:0000313" key="1">
    <source>
        <dbReference type="EMBL" id="OQS01526.1"/>
    </source>
</evidence>
<dbReference type="GO" id="GO:0003723">
    <property type="term" value="F:RNA binding"/>
    <property type="evidence" value="ECO:0007669"/>
    <property type="project" value="TreeGrafter"/>
</dbReference>
<accession>A0A1V9ZU30</accession>
<dbReference type="GO" id="GO:0030490">
    <property type="term" value="P:maturation of SSU-rRNA"/>
    <property type="evidence" value="ECO:0007669"/>
    <property type="project" value="InterPro"/>
</dbReference>
<dbReference type="AlphaFoldDB" id="A0A1V9ZU30"/>
<organism evidence="1 2">
    <name type="scientific">Achlya hypogyna</name>
    <name type="common">Oomycete</name>
    <name type="synonym">Protoachlya hypogyna</name>
    <dbReference type="NCBI Taxonomy" id="1202772"/>
    <lineage>
        <taxon>Eukaryota</taxon>
        <taxon>Sar</taxon>
        <taxon>Stramenopiles</taxon>
        <taxon>Oomycota</taxon>
        <taxon>Saprolegniomycetes</taxon>
        <taxon>Saprolegniales</taxon>
        <taxon>Achlyaceae</taxon>
        <taxon>Achlya</taxon>
    </lineage>
</organism>
<dbReference type="Proteomes" id="UP000243579">
    <property type="component" value="Unassembled WGS sequence"/>
</dbReference>
<evidence type="ECO:0000313" key="2">
    <source>
        <dbReference type="Proteomes" id="UP000243579"/>
    </source>
</evidence>
<protein>
    <submittedName>
        <fullName evidence="1">Uncharacterized protein</fullName>
    </submittedName>
</protein>
<dbReference type="OrthoDB" id="6502630at2759"/>
<proteinExistence type="predicted"/>